<sequence length="142" mass="15668">MALCTFKLGTETAAKHVEGENTPPPRPHKHGHQCEESLCTHVTESPTNHGSPRTVLPVVFPVSVCKLRKKIGSATKKNYLLKSQNWKTSAPDDLGGWSLLSPFIVSEAPQFPQTHTHSKHGDDTPFQQLCSRPYEMGWVAGL</sequence>
<organism evidence="1 2">
    <name type="scientific">Solea senegalensis</name>
    <name type="common">Senegalese sole</name>
    <dbReference type="NCBI Taxonomy" id="28829"/>
    <lineage>
        <taxon>Eukaryota</taxon>
        <taxon>Metazoa</taxon>
        <taxon>Chordata</taxon>
        <taxon>Craniata</taxon>
        <taxon>Vertebrata</taxon>
        <taxon>Euteleostomi</taxon>
        <taxon>Actinopterygii</taxon>
        <taxon>Neopterygii</taxon>
        <taxon>Teleostei</taxon>
        <taxon>Neoteleostei</taxon>
        <taxon>Acanthomorphata</taxon>
        <taxon>Carangaria</taxon>
        <taxon>Pleuronectiformes</taxon>
        <taxon>Pleuronectoidei</taxon>
        <taxon>Soleidae</taxon>
        <taxon>Solea</taxon>
    </lineage>
</organism>
<name>A0AAV6SSQ9_SOLSE</name>
<proteinExistence type="predicted"/>
<comment type="caution">
    <text evidence="1">The sequence shown here is derived from an EMBL/GenBank/DDBJ whole genome shotgun (WGS) entry which is preliminary data.</text>
</comment>
<keyword evidence="2" id="KW-1185">Reference proteome</keyword>
<reference evidence="1 2" key="1">
    <citation type="journal article" date="2021" name="Sci. Rep.">
        <title>Chromosome anchoring in Senegalese sole (Solea senegalensis) reveals sex-associated markers and genome rearrangements in flatfish.</title>
        <authorList>
            <person name="Guerrero-Cozar I."/>
            <person name="Gomez-Garrido J."/>
            <person name="Berbel C."/>
            <person name="Martinez-Blanch J.F."/>
            <person name="Alioto T."/>
            <person name="Claros M.G."/>
            <person name="Gagnaire P.A."/>
            <person name="Manchado M."/>
        </authorList>
    </citation>
    <scope>NUCLEOTIDE SEQUENCE [LARGE SCALE GENOMIC DNA]</scope>
    <source>
        <strain evidence="1">Sse05_10M</strain>
    </source>
</reference>
<gene>
    <name evidence="1" type="ORF">JOB18_013658</name>
</gene>
<dbReference type="Proteomes" id="UP000693946">
    <property type="component" value="Linkage Group LG11"/>
</dbReference>
<dbReference type="AlphaFoldDB" id="A0AAV6SSQ9"/>
<dbReference type="EMBL" id="JAGKHQ010000003">
    <property type="protein sequence ID" value="KAG7519676.1"/>
    <property type="molecule type" value="Genomic_DNA"/>
</dbReference>
<accession>A0AAV6SSQ9</accession>
<evidence type="ECO:0000313" key="1">
    <source>
        <dbReference type="EMBL" id="KAG7519676.1"/>
    </source>
</evidence>
<evidence type="ECO:0000313" key="2">
    <source>
        <dbReference type="Proteomes" id="UP000693946"/>
    </source>
</evidence>
<protein>
    <submittedName>
        <fullName evidence="1">Uncharacterized protein</fullName>
    </submittedName>
</protein>